<evidence type="ECO:0000313" key="12">
    <source>
        <dbReference type="Proteomes" id="UP000249299"/>
    </source>
</evidence>
<comment type="subunit">
    <text evidence="9">The complex comprises the extracytoplasmic solute receptor protein and the two transmembrane proteins.</text>
</comment>
<keyword evidence="6 9" id="KW-1133">Transmembrane helix</keyword>
<feature type="transmembrane region" description="Helical" evidence="9">
    <location>
        <begin position="129"/>
        <end position="151"/>
    </location>
</feature>
<accession>A0A327JNF7</accession>
<organism evidence="11 12">
    <name type="scientific">Rhodobium orientis</name>
    <dbReference type="NCBI Taxonomy" id="34017"/>
    <lineage>
        <taxon>Bacteria</taxon>
        <taxon>Pseudomonadati</taxon>
        <taxon>Pseudomonadota</taxon>
        <taxon>Alphaproteobacteria</taxon>
        <taxon>Hyphomicrobiales</taxon>
        <taxon>Rhodobiaceae</taxon>
        <taxon>Rhodobium</taxon>
    </lineage>
</organism>
<keyword evidence="5 9" id="KW-0812">Transmembrane</keyword>
<dbReference type="OrthoDB" id="7843894at2"/>
<dbReference type="PANTHER" id="PTHR35011:SF2">
    <property type="entry name" value="2,3-DIKETO-L-GULONATE TRAP TRANSPORTER SMALL PERMEASE PROTEIN YIAM"/>
    <property type="match status" value="1"/>
</dbReference>
<evidence type="ECO:0000256" key="6">
    <source>
        <dbReference type="ARBA" id="ARBA00022989"/>
    </source>
</evidence>
<dbReference type="AlphaFoldDB" id="A0A327JNF7"/>
<dbReference type="Pfam" id="PF04290">
    <property type="entry name" value="DctQ"/>
    <property type="match status" value="1"/>
</dbReference>
<proteinExistence type="inferred from homology"/>
<comment type="subcellular location">
    <subcellularLocation>
        <location evidence="1 9">Cell inner membrane</location>
        <topology evidence="1 9">Multi-pass membrane protein</topology>
    </subcellularLocation>
</comment>
<comment type="function">
    <text evidence="9">Part of the tripartite ATP-independent periplasmic (TRAP) transport system.</text>
</comment>
<evidence type="ECO:0000256" key="3">
    <source>
        <dbReference type="ARBA" id="ARBA00022475"/>
    </source>
</evidence>
<evidence type="ECO:0000313" key="11">
    <source>
        <dbReference type="EMBL" id="RAI27601.1"/>
    </source>
</evidence>
<gene>
    <name evidence="11" type="ORF">CH339_09480</name>
</gene>
<evidence type="ECO:0000256" key="2">
    <source>
        <dbReference type="ARBA" id="ARBA00022448"/>
    </source>
</evidence>
<evidence type="ECO:0000256" key="4">
    <source>
        <dbReference type="ARBA" id="ARBA00022519"/>
    </source>
</evidence>
<evidence type="ECO:0000256" key="8">
    <source>
        <dbReference type="ARBA" id="ARBA00038436"/>
    </source>
</evidence>
<evidence type="ECO:0000256" key="9">
    <source>
        <dbReference type="RuleBase" id="RU369079"/>
    </source>
</evidence>
<comment type="caution">
    <text evidence="11">The sequence shown here is derived from an EMBL/GenBank/DDBJ whole genome shotgun (WGS) entry which is preliminary data.</text>
</comment>
<evidence type="ECO:0000256" key="7">
    <source>
        <dbReference type="ARBA" id="ARBA00023136"/>
    </source>
</evidence>
<dbReference type="GO" id="GO:0022857">
    <property type="term" value="F:transmembrane transporter activity"/>
    <property type="evidence" value="ECO:0007669"/>
    <property type="project" value="UniProtKB-UniRule"/>
</dbReference>
<comment type="similarity">
    <text evidence="8 9">Belongs to the TRAP transporter small permease family.</text>
</comment>
<evidence type="ECO:0000256" key="5">
    <source>
        <dbReference type="ARBA" id="ARBA00022692"/>
    </source>
</evidence>
<dbReference type="InterPro" id="IPR007387">
    <property type="entry name" value="TRAP_DctQ"/>
</dbReference>
<dbReference type="InterPro" id="IPR055348">
    <property type="entry name" value="DctQ"/>
</dbReference>
<protein>
    <recommendedName>
        <fullName evidence="9">TRAP transporter small permease protein</fullName>
    </recommendedName>
</protein>
<dbReference type="GO" id="GO:0005886">
    <property type="term" value="C:plasma membrane"/>
    <property type="evidence" value="ECO:0007669"/>
    <property type="project" value="UniProtKB-SubCell"/>
</dbReference>
<reference evidence="11 12" key="1">
    <citation type="submission" date="2017-07" db="EMBL/GenBank/DDBJ databases">
        <title>Draft Genome Sequences of Select Purple Nonsulfur Bacteria.</title>
        <authorList>
            <person name="Lasarre B."/>
            <person name="Mckinlay J.B."/>
        </authorList>
    </citation>
    <scope>NUCLEOTIDE SEQUENCE [LARGE SCALE GENOMIC DNA]</scope>
    <source>
        <strain evidence="11 12">DSM 11290</strain>
    </source>
</reference>
<keyword evidence="7 9" id="KW-0472">Membrane</keyword>
<feature type="transmembrane region" description="Helical" evidence="9">
    <location>
        <begin position="88"/>
        <end position="109"/>
    </location>
</feature>
<keyword evidence="2 9" id="KW-0813">Transport</keyword>
<dbReference type="EMBL" id="NPEV01000016">
    <property type="protein sequence ID" value="RAI27601.1"/>
    <property type="molecule type" value="Genomic_DNA"/>
</dbReference>
<feature type="domain" description="Tripartite ATP-independent periplasmic transporters DctQ component" evidence="10">
    <location>
        <begin position="26"/>
        <end position="154"/>
    </location>
</feature>
<dbReference type="GO" id="GO:0015740">
    <property type="term" value="P:C4-dicarboxylate transport"/>
    <property type="evidence" value="ECO:0007669"/>
    <property type="project" value="TreeGrafter"/>
</dbReference>
<evidence type="ECO:0000259" key="10">
    <source>
        <dbReference type="Pfam" id="PF04290"/>
    </source>
</evidence>
<feature type="transmembrane region" description="Helical" evidence="9">
    <location>
        <begin position="9"/>
        <end position="29"/>
    </location>
</feature>
<evidence type="ECO:0000256" key="1">
    <source>
        <dbReference type="ARBA" id="ARBA00004429"/>
    </source>
</evidence>
<keyword evidence="4 9" id="KW-0997">Cell inner membrane</keyword>
<name>A0A327JNF7_9HYPH</name>
<dbReference type="Proteomes" id="UP000249299">
    <property type="component" value="Unassembled WGS sequence"/>
</dbReference>
<keyword evidence="12" id="KW-1185">Reference proteome</keyword>
<dbReference type="PANTHER" id="PTHR35011">
    <property type="entry name" value="2,3-DIKETO-L-GULONATE TRAP TRANSPORTER SMALL PERMEASE PROTEIN YIAM"/>
    <property type="match status" value="1"/>
</dbReference>
<sequence>MMLHRFERILARLEDALAGVLLAAVLFVITYEMVLRGLFGHSNLWTDELSRVLLVTMVYIGVIGVTRDGGNIKVELIVSALGEKTQKVLVKIVDVLCLVFSLAATWLGIEYVIESIGFGISFAHSNLPFPVWVSQLIVPIAFGMISIRLVLRIAGIGPSEPAPSVEV</sequence>
<keyword evidence="3" id="KW-1003">Cell membrane</keyword>
<feature type="transmembrane region" description="Helical" evidence="9">
    <location>
        <begin position="49"/>
        <end position="67"/>
    </location>
</feature>